<feature type="domain" description="CFAP74 third Ig-like" evidence="2">
    <location>
        <begin position="490"/>
        <end position="583"/>
    </location>
</feature>
<dbReference type="EMBL" id="JARQZJ010000031">
    <property type="protein sequence ID" value="KAK9874123.1"/>
    <property type="molecule type" value="Genomic_DNA"/>
</dbReference>
<feature type="region of interest" description="Disordered" evidence="1">
    <location>
        <begin position="121"/>
        <end position="149"/>
    </location>
</feature>
<evidence type="ECO:0000313" key="4">
    <source>
        <dbReference type="EMBL" id="KAK9874123.1"/>
    </source>
</evidence>
<dbReference type="Pfam" id="PF24778">
    <property type="entry name" value="Ig-CFAP74_3rd"/>
    <property type="match status" value="1"/>
</dbReference>
<evidence type="ECO:0000256" key="1">
    <source>
        <dbReference type="SAM" id="MobiDB-lite"/>
    </source>
</evidence>
<protein>
    <recommendedName>
        <fullName evidence="6">MSP domain-containing protein</fullName>
    </recommendedName>
</protein>
<dbReference type="Pfam" id="PF24771">
    <property type="entry name" value="Ig_CFAP74_1st"/>
    <property type="match status" value="1"/>
</dbReference>
<dbReference type="InterPro" id="IPR056307">
    <property type="entry name" value="Ig-CFAP74_3rd"/>
</dbReference>
<evidence type="ECO:0000259" key="3">
    <source>
        <dbReference type="Pfam" id="PF24798"/>
    </source>
</evidence>
<evidence type="ECO:0008006" key="6">
    <source>
        <dbReference type="Google" id="ProtNLM"/>
    </source>
</evidence>
<evidence type="ECO:0000313" key="5">
    <source>
        <dbReference type="Proteomes" id="UP001431783"/>
    </source>
</evidence>
<dbReference type="Pfam" id="PF24798">
    <property type="entry name" value="Ig-CFAP74_4th"/>
    <property type="match status" value="1"/>
</dbReference>
<feature type="region of interest" description="Disordered" evidence="1">
    <location>
        <begin position="1032"/>
        <end position="1077"/>
    </location>
</feature>
<dbReference type="InterPro" id="IPR056310">
    <property type="entry name" value="Ig-CFAP74_4th"/>
</dbReference>
<evidence type="ECO:0000259" key="2">
    <source>
        <dbReference type="Pfam" id="PF24778"/>
    </source>
</evidence>
<dbReference type="PANTHER" id="PTHR22538">
    <property type="entry name" value="CILIA- AND FLAGELLA-ASSOCIATED PROTEIN 74"/>
    <property type="match status" value="1"/>
</dbReference>
<dbReference type="AlphaFoldDB" id="A0AAW1TZJ5"/>
<dbReference type="Gene3D" id="2.60.40.10">
    <property type="entry name" value="Immunoglobulins"/>
    <property type="match status" value="1"/>
</dbReference>
<dbReference type="PANTHER" id="PTHR22538:SF0">
    <property type="entry name" value="CILIA- AND FLAGELLA-ASSOCIATED PROTEIN 74"/>
    <property type="match status" value="1"/>
</dbReference>
<gene>
    <name evidence="4" type="ORF">WA026_002476</name>
</gene>
<dbReference type="InterPro" id="IPR013783">
    <property type="entry name" value="Ig-like_fold"/>
</dbReference>
<reference evidence="4 5" key="1">
    <citation type="submission" date="2023-03" db="EMBL/GenBank/DDBJ databases">
        <title>Genome insight into feeding habits of ladybird beetles.</title>
        <authorList>
            <person name="Li H.-S."/>
            <person name="Huang Y.-H."/>
            <person name="Pang H."/>
        </authorList>
    </citation>
    <scope>NUCLEOTIDE SEQUENCE [LARGE SCALE GENOMIC DNA]</scope>
    <source>
        <strain evidence="4">SYSU_2023b</strain>
        <tissue evidence="4">Whole body</tissue>
    </source>
</reference>
<feature type="domain" description="CFAP74 fourth Ig-like" evidence="3">
    <location>
        <begin position="623"/>
        <end position="688"/>
    </location>
</feature>
<feature type="compositionally biased region" description="Basic residues" evidence="1">
    <location>
        <begin position="1035"/>
        <end position="1063"/>
    </location>
</feature>
<sequence length="1234" mass="142304">MKAHNIDVSRMLSTNRLDKVILEVERKLRMKRRTHKNNIKSIVEKLLKEYKEKRLVQKKIIKQRRLERVEKGGIFHLKGRVNSLNFISSVHMPHAREDKILKEFMEAGVCLKEEPISKIVPTNENSSEESPHSIGASIEEEDFEDGPLELPNEDGKYKIYLDDSAHKKLGIFKTFVEFENTLEARHFLCLCEKERKEKERMEFDYPDDTAFIIKPNQLKFQNFGKGKIYKKQMALINMSGCGVKIRLLKIYTEDPTQSIYFELETDEMKVALPGLPIKYTLIFKPHDNMNITVGWMVFLICNKSKYYRRIVPIECIPTVFQVAIEPLHLTFGTIPIWKFQKKHKDFSRTIKVKSSGSSYYKIIMKKMIDPFELISVSTEEEYDDLIYDAITEEVPKSQAVLDVEAILLDIIQEVESDFRIDKRFLQVNRYSADQKIEVSLSADKYPGFFIEKYQFDIYEVNGTNDDYKGMQEITLILEVSDYPIKCDPICVDFGICFLDVAYQTKFNLTNISNITQPVSVKVPSTLSYYISTDEKAAYIRAEEIREITLKFLPSYDFLTDKNKYYDPSTDILCFPIQIKLLNKQYADAPPLIQQAFAILCNCSDLKVGPVFAHHYSLIDENMVLDLGECFVNEAVVTQLVLKNPCCTTIYYCFKNLPPYMTIMPNYGIGSIEACQQIDLKLFIHPTLDDFERAGMDSHIFSEVKQFKISVATMDKVGKYRRKPDQSRLVNILKLMLQQLRKIEDTSLLEEICFARCLWRVKMIPCSCESAIERATANDEIQQEVFQSNFHDFTNFENYGIQQPVISPVTEATFATIVEDFSDSSSKSSRTGMKQEDNAKTTNQAVKKKKRKTSKRKTHESGNILTLSPFLDESGDRPGNTEIPPSSPENPLLIPTNSETNFAENLTSSLFIKTTFIKPLYEFSFNHIEFPATPGASFSTMTTELRPLKFLDKSCICGFEPVQEKPKYRATFRIAGSTEEIRIEPTYGTLEYGESRLITVVATPKINDDVVAGYAFDRKRSALLKEKILQAEQNRKQKAKARKKNKTKTKTKNKTKKVKSPRSKKSTEEDQQEAESPLPTVLSEEVQVGILDFYPAEIAIWRNIEPYFLNVNFVCHVEYDFEEFWYHPPDVFSLETVCKVIPPDFIHDQKSQHLDFGQVAIGESRKKIITVQNIKYNDITVRTSILRPHGNFTCPNFDPVQLPSESFLRIPITYTATQEENATLQKTTRPPYTFI</sequence>
<feature type="compositionally biased region" description="Acidic residues" evidence="1">
    <location>
        <begin position="138"/>
        <end position="147"/>
    </location>
</feature>
<organism evidence="4 5">
    <name type="scientific">Henosepilachna vigintioctopunctata</name>
    <dbReference type="NCBI Taxonomy" id="420089"/>
    <lineage>
        <taxon>Eukaryota</taxon>
        <taxon>Metazoa</taxon>
        <taxon>Ecdysozoa</taxon>
        <taxon>Arthropoda</taxon>
        <taxon>Hexapoda</taxon>
        <taxon>Insecta</taxon>
        <taxon>Pterygota</taxon>
        <taxon>Neoptera</taxon>
        <taxon>Endopterygota</taxon>
        <taxon>Coleoptera</taxon>
        <taxon>Polyphaga</taxon>
        <taxon>Cucujiformia</taxon>
        <taxon>Coccinelloidea</taxon>
        <taxon>Coccinellidae</taxon>
        <taxon>Epilachninae</taxon>
        <taxon>Epilachnini</taxon>
        <taxon>Henosepilachna</taxon>
    </lineage>
</organism>
<feature type="compositionally biased region" description="Basic residues" evidence="1">
    <location>
        <begin position="845"/>
        <end position="857"/>
    </location>
</feature>
<dbReference type="Proteomes" id="UP001431783">
    <property type="component" value="Unassembled WGS sequence"/>
</dbReference>
<comment type="caution">
    <text evidence="4">The sequence shown here is derived from an EMBL/GenBank/DDBJ whole genome shotgun (WGS) entry which is preliminary data.</text>
</comment>
<name>A0AAW1TZJ5_9CUCU</name>
<proteinExistence type="predicted"/>
<accession>A0AAW1TZJ5</accession>
<feature type="region of interest" description="Disordered" evidence="1">
    <location>
        <begin position="822"/>
        <end position="895"/>
    </location>
</feature>
<keyword evidence="5" id="KW-1185">Reference proteome</keyword>